<keyword evidence="2" id="KW-1185">Reference proteome</keyword>
<dbReference type="Proteomes" id="UP000023541">
    <property type="component" value="Unassembled WGS sequence"/>
</dbReference>
<dbReference type="RefSeq" id="WP_034239008.1">
    <property type="nucleotide sequence ID" value="NZ_AQRA01000001.1"/>
</dbReference>
<dbReference type="AlphaFoldDB" id="A0A023C1I9"/>
<proteinExistence type="predicted"/>
<organism evidence="1 2">
    <name type="scientific">Aquimarina atlantica</name>
    <dbReference type="NCBI Taxonomy" id="1317122"/>
    <lineage>
        <taxon>Bacteria</taxon>
        <taxon>Pseudomonadati</taxon>
        <taxon>Bacteroidota</taxon>
        <taxon>Flavobacteriia</taxon>
        <taxon>Flavobacteriales</taxon>
        <taxon>Flavobacteriaceae</taxon>
        <taxon>Aquimarina</taxon>
    </lineage>
</organism>
<dbReference type="eggNOG" id="ENOG5033B6Z">
    <property type="taxonomic scope" value="Bacteria"/>
</dbReference>
<sequence>MRNVVKIPLIFILLILIYFLFTTGSSYTGQHQTNETKNQVAQEAIKQYNIVKRNGPGIEASLHAGFVAEAFLQIGDKENYTKWIKIKEQEERDAKNANVNLP</sequence>
<comment type="caution">
    <text evidence="1">The sequence shown here is derived from an EMBL/GenBank/DDBJ whole genome shotgun (WGS) entry which is preliminary data.</text>
</comment>
<evidence type="ECO:0000313" key="2">
    <source>
        <dbReference type="Proteomes" id="UP000023541"/>
    </source>
</evidence>
<dbReference type="EMBL" id="AQRA01000001">
    <property type="protein sequence ID" value="EZH76049.1"/>
    <property type="molecule type" value="Genomic_DNA"/>
</dbReference>
<evidence type="ECO:0000313" key="1">
    <source>
        <dbReference type="EMBL" id="EZH76049.1"/>
    </source>
</evidence>
<reference evidence="1 2" key="1">
    <citation type="submission" date="2014-04" db="EMBL/GenBank/DDBJ databases">
        <title>Aquimarina sp. 22II-S11-z7 Genome Sequencing.</title>
        <authorList>
            <person name="Lai Q."/>
        </authorList>
    </citation>
    <scope>NUCLEOTIDE SEQUENCE [LARGE SCALE GENOMIC DNA]</scope>
    <source>
        <strain evidence="1 2">22II-S11-z7</strain>
    </source>
</reference>
<name>A0A023C1I9_9FLAO</name>
<dbReference type="OrthoDB" id="1163424at2"/>
<protein>
    <submittedName>
        <fullName evidence="1">Uncharacterized protein</fullName>
    </submittedName>
</protein>
<gene>
    <name evidence="1" type="ORF">ATO12_04465</name>
</gene>
<accession>A0A023C1I9</accession>